<keyword evidence="10" id="KW-1185">Reference proteome</keyword>
<dbReference type="InterPro" id="IPR001424">
    <property type="entry name" value="SOD_Cu_Zn_dom"/>
</dbReference>
<evidence type="ECO:0000256" key="7">
    <source>
        <dbReference type="SAM" id="SignalP"/>
    </source>
</evidence>
<evidence type="ECO:0000256" key="3">
    <source>
        <dbReference type="ARBA" id="ARBA00022833"/>
    </source>
</evidence>
<protein>
    <recommendedName>
        <fullName evidence="1">superoxide dismutase</fullName>
        <ecNumber evidence="1">1.15.1.1</ecNumber>
    </recommendedName>
</protein>
<dbReference type="AlphaFoldDB" id="A0A9Q0N6F8"/>
<keyword evidence="3" id="KW-0862">Zinc</keyword>
<dbReference type="GO" id="GO:0005507">
    <property type="term" value="F:copper ion binding"/>
    <property type="evidence" value="ECO:0007669"/>
    <property type="project" value="InterPro"/>
</dbReference>
<organism evidence="9 10">
    <name type="scientific">Pseudolycoriella hygida</name>
    <dbReference type="NCBI Taxonomy" id="35572"/>
    <lineage>
        <taxon>Eukaryota</taxon>
        <taxon>Metazoa</taxon>
        <taxon>Ecdysozoa</taxon>
        <taxon>Arthropoda</taxon>
        <taxon>Hexapoda</taxon>
        <taxon>Insecta</taxon>
        <taxon>Pterygota</taxon>
        <taxon>Neoptera</taxon>
        <taxon>Endopterygota</taxon>
        <taxon>Diptera</taxon>
        <taxon>Nematocera</taxon>
        <taxon>Sciaroidea</taxon>
        <taxon>Sciaridae</taxon>
        <taxon>Pseudolycoriella</taxon>
    </lineage>
</organism>
<evidence type="ECO:0000313" key="10">
    <source>
        <dbReference type="Proteomes" id="UP001151699"/>
    </source>
</evidence>
<comment type="catalytic activity">
    <reaction evidence="6">
        <text>2 superoxide + 2 H(+) = H2O2 + O2</text>
        <dbReference type="Rhea" id="RHEA:20696"/>
        <dbReference type="ChEBI" id="CHEBI:15378"/>
        <dbReference type="ChEBI" id="CHEBI:15379"/>
        <dbReference type="ChEBI" id="CHEBI:16240"/>
        <dbReference type="ChEBI" id="CHEBI:18421"/>
        <dbReference type="EC" id="1.15.1.1"/>
    </reaction>
</comment>
<keyword evidence="4" id="KW-0049">Antioxidant</keyword>
<dbReference type="GO" id="GO:0004784">
    <property type="term" value="F:superoxide dismutase activity"/>
    <property type="evidence" value="ECO:0007669"/>
    <property type="project" value="UniProtKB-EC"/>
</dbReference>
<dbReference type="InterPro" id="IPR024134">
    <property type="entry name" value="SOD_Cu/Zn_/chaperone"/>
</dbReference>
<dbReference type="Gene3D" id="2.60.40.200">
    <property type="entry name" value="Superoxide dismutase, copper/zinc binding domain"/>
    <property type="match status" value="2"/>
</dbReference>
<name>A0A9Q0N6F8_9DIPT</name>
<feature type="chain" id="PRO_5040413013" description="superoxide dismutase" evidence="7">
    <location>
        <begin position="21"/>
        <end position="222"/>
    </location>
</feature>
<dbReference type="Pfam" id="PF00080">
    <property type="entry name" value="Sod_Cu"/>
    <property type="match status" value="2"/>
</dbReference>
<sequence length="222" mass="24135">MDKFYAQCFIISFVMLIVSAQENKLLDNLESEVEIITGKEPTGKMLMPFHRPYSYPLIVQPPVPIYRASANLFGENAEGGPGGIVIFRQWSSADAVMVTMNVTGLPVGKHAVHIHAYGDLKEGCKSTGPHVRNILIGNVQVKEGGSLDITFHSPYLTLFGPKGIIGRSIVIHEKPIEFNRFPDIYGIPLTPTVNGGQFQAEENNVGAALACGIITITQNSTP</sequence>
<comment type="caution">
    <text evidence="9">The sequence shown here is derived from an EMBL/GenBank/DDBJ whole genome shotgun (WGS) entry which is preliminary data.</text>
</comment>
<reference evidence="9" key="1">
    <citation type="submission" date="2022-07" db="EMBL/GenBank/DDBJ databases">
        <authorList>
            <person name="Trinca V."/>
            <person name="Uliana J.V.C."/>
            <person name="Torres T.T."/>
            <person name="Ward R.J."/>
            <person name="Monesi N."/>
        </authorList>
    </citation>
    <scope>NUCLEOTIDE SEQUENCE</scope>
    <source>
        <strain evidence="9">HSMRA1968</strain>
        <tissue evidence="9">Whole embryos</tissue>
    </source>
</reference>
<evidence type="ECO:0000256" key="6">
    <source>
        <dbReference type="ARBA" id="ARBA00049204"/>
    </source>
</evidence>
<feature type="signal peptide" evidence="7">
    <location>
        <begin position="1"/>
        <end position="20"/>
    </location>
</feature>
<dbReference type="Proteomes" id="UP001151699">
    <property type="component" value="Chromosome B"/>
</dbReference>
<accession>A0A9Q0N6F8</accession>
<dbReference type="OrthoDB" id="2015551at2759"/>
<keyword evidence="2" id="KW-0479">Metal-binding</keyword>
<evidence type="ECO:0000256" key="5">
    <source>
        <dbReference type="ARBA" id="ARBA00023002"/>
    </source>
</evidence>
<evidence type="ECO:0000259" key="8">
    <source>
        <dbReference type="Pfam" id="PF00080"/>
    </source>
</evidence>
<evidence type="ECO:0000256" key="1">
    <source>
        <dbReference type="ARBA" id="ARBA00012682"/>
    </source>
</evidence>
<evidence type="ECO:0000256" key="2">
    <source>
        <dbReference type="ARBA" id="ARBA00022723"/>
    </source>
</evidence>
<dbReference type="PANTHER" id="PTHR10003">
    <property type="entry name" value="SUPEROXIDE DISMUTASE CU-ZN -RELATED"/>
    <property type="match status" value="1"/>
</dbReference>
<dbReference type="SUPFAM" id="SSF49329">
    <property type="entry name" value="Cu,Zn superoxide dismutase-like"/>
    <property type="match status" value="1"/>
</dbReference>
<feature type="domain" description="Superoxide dismutase copper/zinc binding" evidence="8">
    <location>
        <begin position="83"/>
        <end position="131"/>
    </location>
</feature>
<dbReference type="EMBL" id="WJQU01000002">
    <property type="protein sequence ID" value="KAJ6643761.1"/>
    <property type="molecule type" value="Genomic_DNA"/>
</dbReference>
<dbReference type="EC" id="1.15.1.1" evidence="1"/>
<keyword evidence="7" id="KW-0732">Signal</keyword>
<feature type="domain" description="Superoxide dismutase copper/zinc binding" evidence="8">
    <location>
        <begin position="136"/>
        <end position="214"/>
    </location>
</feature>
<proteinExistence type="predicted"/>
<keyword evidence="5" id="KW-0560">Oxidoreductase</keyword>
<dbReference type="InterPro" id="IPR036423">
    <property type="entry name" value="SOD-like_Cu/Zn_dom_sf"/>
</dbReference>
<gene>
    <name evidence="9" type="primary">sod1</name>
    <name evidence="9" type="ORF">Bhyg_08726</name>
</gene>
<evidence type="ECO:0000313" key="9">
    <source>
        <dbReference type="EMBL" id="KAJ6643761.1"/>
    </source>
</evidence>
<dbReference type="PRINTS" id="PR00068">
    <property type="entry name" value="CUZNDISMTASE"/>
</dbReference>
<evidence type="ECO:0000256" key="4">
    <source>
        <dbReference type="ARBA" id="ARBA00022862"/>
    </source>
</evidence>